<gene>
    <name evidence="9" type="ORF">UFOPK4420_00148</name>
</gene>
<evidence type="ECO:0000256" key="5">
    <source>
        <dbReference type="SAM" id="MobiDB-lite"/>
    </source>
</evidence>
<accession>A0A6J7VKW3</accession>
<evidence type="ECO:0000259" key="8">
    <source>
        <dbReference type="PROSITE" id="PS51195"/>
    </source>
</evidence>
<dbReference type="PROSITE" id="PS51194">
    <property type="entry name" value="HELICASE_CTER"/>
    <property type="match status" value="1"/>
</dbReference>
<feature type="domain" description="DEAD-box RNA helicase Q" evidence="8">
    <location>
        <begin position="29"/>
        <end position="57"/>
    </location>
</feature>
<dbReference type="SMART" id="SM00490">
    <property type="entry name" value="HELICc"/>
    <property type="match status" value="1"/>
</dbReference>
<proteinExistence type="predicted"/>
<keyword evidence="2" id="KW-0378">Hydrolase</keyword>
<dbReference type="Gene3D" id="3.40.50.300">
    <property type="entry name" value="P-loop containing nucleotide triphosphate hydrolases"/>
    <property type="match status" value="2"/>
</dbReference>
<feature type="region of interest" description="Disordered" evidence="5">
    <location>
        <begin position="410"/>
        <end position="460"/>
    </location>
</feature>
<dbReference type="GO" id="GO:0005829">
    <property type="term" value="C:cytosol"/>
    <property type="evidence" value="ECO:0007669"/>
    <property type="project" value="TreeGrafter"/>
</dbReference>
<reference evidence="9" key="1">
    <citation type="submission" date="2020-05" db="EMBL/GenBank/DDBJ databases">
        <authorList>
            <person name="Chiriac C."/>
            <person name="Salcher M."/>
            <person name="Ghai R."/>
            <person name="Kavagutti S V."/>
        </authorList>
    </citation>
    <scope>NUCLEOTIDE SEQUENCE</scope>
</reference>
<dbReference type="Pfam" id="PF00271">
    <property type="entry name" value="Helicase_C"/>
    <property type="match status" value="1"/>
</dbReference>
<dbReference type="InterPro" id="IPR001650">
    <property type="entry name" value="Helicase_C-like"/>
</dbReference>
<protein>
    <submittedName>
        <fullName evidence="9">Unannotated protein</fullName>
    </submittedName>
</protein>
<dbReference type="GO" id="GO:0016787">
    <property type="term" value="F:hydrolase activity"/>
    <property type="evidence" value="ECO:0007669"/>
    <property type="project" value="UniProtKB-KW"/>
</dbReference>
<dbReference type="InterPro" id="IPR014014">
    <property type="entry name" value="RNA_helicase_DEAD_Q_motif"/>
</dbReference>
<feature type="compositionally biased region" description="Basic residues" evidence="5">
    <location>
        <begin position="433"/>
        <end position="460"/>
    </location>
</feature>
<name>A0A6J7VKW3_9ZZZZ</name>
<dbReference type="InterPro" id="IPR011545">
    <property type="entry name" value="DEAD/DEAH_box_helicase_dom"/>
</dbReference>
<dbReference type="AlphaFoldDB" id="A0A6J7VKW3"/>
<dbReference type="SUPFAM" id="SSF52540">
    <property type="entry name" value="P-loop containing nucleoside triphosphate hydrolases"/>
    <property type="match status" value="1"/>
</dbReference>
<evidence type="ECO:0000259" key="7">
    <source>
        <dbReference type="PROSITE" id="PS51194"/>
    </source>
</evidence>
<evidence type="ECO:0000256" key="1">
    <source>
        <dbReference type="ARBA" id="ARBA00022741"/>
    </source>
</evidence>
<evidence type="ECO:0000256" key="3">
    <source>
        <dbReference type="ARBA" id="ARBA00022806"/>
    </source>
</evidence>
<evidence type="ECO:0000256" key="4">
    <source>
        <dbReference type="ARBA" id="ARBA00022840"/>
    </source>
</evidence>
<dbReference type="InterPro" id="IPR014001">
    <property type="entry name" value="Helicase_ATP-bd"/>
</dbReference>
<dbReference type="CDD" id="cd18787">
    <property type="entry name" value="SF2_C_DEAD"/>
    <property type="match status" value="1"/>
</dbReference>
<sequence>MCLQLVNTLRVLISNHHRDTHHVLIGRFMSFKDLGVNAALIKALHTAGIEKPFPIQKATLPDAIAGKDILGRGQTGSGKTLAFGLALISRLAGKTAAPMRPLALILSPTRELAMQISDVIAPLSRSVNLNSQVVAGGLSYSKQIQALKRGVPIVVATPGRLIDLIQKKHIKLDDISITVLDEADQMADMGFLPDVKRILDLTKPGGQRMLFSATLDKDVDSLVKKYLRNPVTHSLANEKSTATNMTHHVLVMDQAHKDLITSQIAARKGKSIFFVRTKHGADKLAKKMNQAGVAVGALHGGKTQSQRSRVLEAFKSGKTSALVATDVAARGIHVDDVSLVVHVDAPENHKDYLHRAGRTARAGAVGTVVTLATHKQRRGVHGLTARAGVKLTESNVKPLDSTLVRITGAVEPSGIPIEESSPGRGESSDKSQGRRGSRSKGGGRRKKSRPRPNERRKRPR</sequence>
<evidence type="ECO:0000259" key="6">
    <source>
        <dbReference type="PROSITE" id="PS51192"/>
    </source>
</evidence>
<dbReference type="InterPro" id="IPR050079">
    <property type="entry name" value="DEAD_box_RNA_helicase"/>
</dbReference>
<dbReference type="PROSITE" id="PS51195">
    <property type="entry name" value="Q_MOTIF"/>
    <property type="match status" value="1"/>
</dbReference>
<dbReference type="GO" id="GO:0003724">
    <property type="term" value="F:RNA helicase activity"/>
    <property type="evidence" value="ECO:0007669"/>
    <property type="project" value="InterPro"/>
</dbReference>
<dbReference type="InterPro" id="IPR027417">
    <property type="entry name" value="P-loop_NTPase"/>
</dbReference>
<feature type="domain" description="Helicase ATP-binding" evidence="6">
    <location>
        <begin position="60"/>
        <end position="233"/>
    </location>
</feature>
<dbReference type="SMART" id="SM00487">
    <property type="entry name" value="DEXDc"/>
    <property type="match status" value="1"/>
</dbReference>
<dbReference type="PANTHER" id="PTHR47959:SF13">
    <property type="entry name" value="ATP-DEPENDENT RNA HELICASE RHLE"/>
    <property type="match status" value="1"/>
</dbReference>
<keyword evidence="4" id="KW-0067">ATP-binding</keyword>
<dbReference type="InterPro" id="IPR044742">
    <property type="entry name" value="DEAD/DEAH_RhlB"/>
</dbReference>
<dbReference type="EMBL" id="CAFBRU010000008">
    <property type="protein sequence ID" value="CAB5104703.1"/>
    <property type="molecule type" value="Genomic_DNA"/>
</dbReference>
<dbReference type="PANTHER" id="PTHR47959">
    <property type="entry name" value="ATP-DEPENDENT RNA HELICASE RHLE-RELATED"/>
    <property type="match status" value="1"/>
</dbReference>
<feature type="domain" description="Helicase C-terminal" evidence="7">
    <location>
        <begin position="251"/>
        <end position="407"/>
    </location>
</feature>
<dbReference type="Pfam" id="PF00270">
    <property type="entry name" value="DEAD"/>
    <property type="match status" value="1"/>
</dbReference>
<dbReference type="GO" id="GO:0003676">
    <property type="term" value="F:nucleic acid binding"/>
    <property type="evidence" value="ECO:0007669"/>
    <property type="project" value="InterPro"/>
</dbReference>
<organism evidence="9">
    <name type="scientific">freshwater metagenome</name>
    <dbReference type="NCBI Taxonomy" id="449393"/>
    <lineage>
        <taxon>unclassified sequences</taxon>
        <taxon>metagenomes</taxon>
        <taxon>ecological metagenomes</taxon>
    </lineage>
</organism>
<dbReference type="CDD" id="cd00268">
    <property type="entry name" value="DEADc"/>
    <property type="match status" value="1"/>
</dbReference>
<dbReference type="PROSITE" id="PS51192">
    <property type="entry name" value="HELICASE_ATP_BIND_1"/>
    <property type="match status" value="1"/>
</dbReference>
<evidence type="ECO:0000313" key="9">
    <source>
        <dbReference type="EMBL" id="CAB5104703.1"/>
    </source>
</evidence>
<dbReference type="GO" id="GO:0005524">
    <property type="term" value="F:ATP binding"/>
    <property type="evidence" value="ECO:0007669"/>
    <property type="project" value="UniProtKB-KW"/>
</dbReference>
<keyword evidence="1" id="KW-0547">Nucleotide-binding</keyword>
<keyword evidence="3" id="KW-0347">Helicase</keyword>
<evidence type="ECO:0000256" key="2">
    <source>
        <dbReference type="ARBA" id="ARBA00022801"/>
    </source>
</evidence>